<dbReference type="Pfam" id="PF00440">
    <property type="entry name" value="TetR_N"/>
    <property type="match status" value="1"/>
</dbReference>
<comment type="caution">
    <text evidence="4">The sequence shown here is derived from an EMBL/GenBank/DDBJ whole genome shotgun (WGS) entry which is preliminary data.</text>
</comment>
<evidence type="ECO:0000313" key="4">
    <source>
        <dbReference type="EMBL" id="MBP2026466.1"/>
    </source>
</evidence>
<organism evidence="4 5">
    <name type="scientific">Acetoanaerobium pronyense</name>
    <dbReference type="NCBI Taxonomy" id="1482736"/>
    <lineage>
        <taxon>Bacteria</taxon>
        <taxon>Bacillati</taxon>
        <taxon>Bacillota</taxon>
        <taxon>Clostridia</taxon>
        <taxon>Peptostreptococcales</taxon>
        <taxon>Filifactoraceae</taxon>
        <taxon>Acetoanaerobium</taxon>
    </lineage>
</organism>
<dbReference type="RefSeq" id="WP_209658567.1">
    <property type="nucleotide sequence ID" value="NZ_JAGGLI010000002.1"/>
</dbReference>
<gene>
    <name evidence="4" type="ORF">J2Z35_000255</name>
</gene>
<evidence type="ECO:0000313" key="5">
    <source>
        <dbReference type="Proteomes" id="UP001314903"/>
    </source>
</evidence>
<dbReference type="Proteomes" id="UP001314903">
    <property type="component" value="Unassembled WGS sequence"/>
</dbReference>
<accession>A0ABS4KGS1</accession>
<dbReference type="SUPFAM" id="SSF46689">
    <property type="entry name" value="Homeodomain-like"/>
    <property type="match status" value="1"/>
</dbReference>
<evidence type="ECO:0000256" key="1">
    <source>
        <dbReference type="ARBA" id="ARBA00023125"/>
    </source>
</evidence>
<dbReference type="PANTHER" id="PTHR43479:SF11">
    <property type="entry name" value="ACREF_ENVCD OPERON REPRESSOR-RELATED"/>
    <property type="match status" value="1"/>
</dbReference>
<dbReference type="PRINTS" id="PR00455">
    <property type="entry name" value="HTHTETR"/>
</dbReference>
<feature type="DNA-binding region" description="H-T-H motif" evidence="2">
    <location>
        <begin position="28"/>
        <end position="47"/>
    </location>
</feature>
<protein>
    <submittedName>
        <fullName evidence="4">AcrR family transcriptional regulator</fullName>
    </submittedName>
</protein>
<dbReference type="InterPro" id="IPR009057">
    <property type="entry name" value="Homeodomain-like_sf"/>
</dbReference>
<evidence type="ECO:0000259" key="3">
    <source>
        <dbReference type="PROSITE" id="PS50977"/>
    </source>
</evidence>
<dbReference type="PANTHER" id="PTHR43479">
    <property type="entry name" value="ACREF/ENVCD OPERON REPRESSOR-RELATED"/>
    <property type="match status" value="1"/>
</dbReference>
<dbReference type="InterPro" id="IPR001647">
    <property type="entry name" value="HTH_TetR"/>
</dbReference>
<proteinExistence type="predicted"/>
<keyword evidence="1 2" id="KW-0238">DNA-binding</keyword>
<name>A0ABS4KGS1_9FIRM</name>
<dbReference type="Gene3D" id="1.10.357.10">
    <property type="entry name" value="Tetracycline Repressor, domain 2"/>
    <property type="match status" value="1"/>
</dbReference>
<feature type="domain" description="HTH tetR-type" evidence="3">
    <location>
        <begin position="5"/>
        <end position="65"/>
    </location>
</feature>
<sequence length="185" mass="21246">MNKAVTSKEAIIMASKDLVMDSGMHALNIREVAKRCNASVGSIYNYFSSKEDLILETVGSIWSEIFQKKGDDISQKDFISQVEALFKKIQKGSQEYPFFISVHGMNFTEANKSKGREVMNQFFSRIESSLLEGLKKDKNVNLNIFNEEFTETDFVRFIFSNIRNLVIEQNESCKVLLEVIKKIIY</sequence>
<keyword evidence="5" id="KW-1185">Reference proteome</keyword>
<dbReference type="PROSITE" id="PS50977">
    <property type="entry name" value="HTH_TETR_2"/>
    <property type="match status" value="1"/>
</dbReference>
<evidence type="ECO:0000256" key="2">
    <source>
        <dbReference type="PROSITE-ProRule" id="PRU00335"/>
    </source>
</evidence>
<dbReference type="EMBL" id="JAGGLI010000002">
    <property type="protein sequence ID" value="MBP2026466.1"/>
    <property type="molecule type" value="Genomic_DNA"/>
</dbReference>
<reference evidence="4 5" key="1">
    <citation type="submission" date="2021-03" db="EMBL/GenBank/DDBJ databases">
        <title>Genomic Encyclopedia of Type Strains, Phase IV (KMG-IV): sequencing the most valuable type-strain genomes for metagenomic binning, comparative biology and taxonomic classification.</title>
        <authorList>
            <person name="Goeker M."/>
        </authorList>
    </citation>
    <scope>NUCLEOTIDE SEQUENCE [LARGE SCALE GENOMIC DNA]</scope>
    <source>
        <strain evidence="4 5">DSM 27512</strain>
    </source>
</reference>
<dbReference type="InterPro" id="IPR050624">
    <property type="entry name" value="HTH-type_Tx_Regulator"/>
</dbReference>